<evidence type="ECO:0000256" key="4">
    <source>
        <dbReference type="ARBA" id="ARBA00022679"/>
    </source>
</evidence>
<keyword evidence="4" id="KW-0808">Transferase</keyword>
<dbReference type="CDD" id="cd00082">
    <property type="entry name" value="HisKA"/>
    <property type="match status" value="1"/>
</dbReference>
<dbReference type="PANTHER" id="PTHR43711">
    <property type="entry name" value="TWO-COMPONENT HISTIDINE KINASE"/>
    <property type="match status" value="1"/>
</dbReference>
<dbReference type="SMART" id="SM00387">
    <property type="entry name" value="HATPase_c"/>
    <property type="match status" value="1"/>
</dbReference>
<dbReference type="PROSITE" id="PS50005">
    <property type="entry name" value="TPR"/>
    <property type="match status" value="3"/>
</dbReference>
<dbReference type="SUPFAM" id="SSF48452">
    <property type="entry name" value="TPR-like"/>
    <property type="match status" value="2"/>
</dbReference>
<dbReference type="Proteomes" id="UP001230496">
    <property type="component" value="Chromosome"/>
</dbReference>
<dbReference type="Pfam" id="PF17874">
    <property type="entry name" value="TPR_MalT"/>
    <property type="match status" value="1"/>
</dbReference>
<dbReference type="Pfam" id="PF00512">
    <property type="entry name" value="HisKA"/>
    <property type="match status" value="1"/>
</dbReference>
<proteinExistence type="predicted"/>
<dbReference type="AlphaFoldDB" id="A0AA49GC56"/>
<evidence type="ECO:0000256" key="7">
    <source>
        <dbReference type="PROSITE-ProRule" id="PRU00339"/>
    </source>
</evidence>
<dbReference type="SMART" id="SM00388">
    <property type="entry name" value="HisKA"/>
    <property type="match status" value="1"/>
</dbReference>
<keyword evidence="9" id="KW-0732">Signal</keyword>
<dbReference type="EMBL" id="CP129971">
    <property type="protein sequence ID" value="WKK75074.2"/>
    <property type="molecule type" value="Genomic_DNA"/>
</dbReference>
<dbReference type="Gene3D" id="1.25.40.10">
    <property type="entry name" value="Tetratricopeptide repeat domain"/>
    <property type="match status" value="2"/>
</dbReference>
<evidence type="ECO:0000313" key="12">
    <source>
        <dbReference type="Proteomes" id="UP001230496"/>
    </source>
</evidence>
<keyword evidence="3" id="KW-0597">Phosphoprotein</keyword>
<evidence type="ECO:0000256" key="6">
    <source>
        <dbReference type="ARBA" id="ARBA00023012"/>
    </source>
</evidence>
<evidence type="ECO:0000256" key="9">
    <source>
        <dbReference type="SAM" id="SignalP"/>
    </source>
</evidence>
<dbReference type="InterPro" id="IPR005467">
    <property type="entry name" value="His_kinase_dom"/>
</dbReference>
<dbReference type="InterPro" id="IPR036097">
    <property type="entry name" value="HisK_dim/P_sf"/>
</dbReference>
<dbReference type="Pfam" id="PF02518">
    <property type="entry name" value="HATPase_c"/>
    <property type="match status" value="1"/>
</dbReference>
<dbReference type="InterPro" id="IPR003661">
    <property type="entry name" value="HisK_dim/P_dom"/>
</dbReference>
<feature type="transmembrane region" description="Helical" evidence="8">
    <location>
        <begin position="420"/>
        <end position="440"/>
    </location>
</feature>
<dbReference type="CDD" id="cd00075">
    <property type="entry name" value="HATPase"/>
    <property type="match status" value="1"/>
</dbReference>
<keyword evidence="8" id="KW-0472">Membrane</keyword>
<dbReference type="SUPFAM" id="SSF47384">
    <property type="entry name" value="Homodimeric domain of signal transducing histidine kinase"/>
    <property type="match status" value="1"/>
</dbReference>
<dbReference type="InterPro" id="IPR041617">
    <property type="entry name" value="TPR_MalT"/>
</dbReference>
<protein>
    <recommendedName>
        <fullName evidence="2">histidine kinase</fullName>
        <ecNumber evidence="2">2.7.13.3</ecNumber>
    </recommendedName>
</protein>
<evidence type="ECO:0000256" key="5">
    <source>
        <dbReference type="ARBA" id="ARBA00022777"/>
    </source>
</evidence>
<dbReference type="PROSITE" id="PS50109">
    <property type="entry name" value="HIS_KIN"/>
    <property type="match status" value="1"/>
</dbReference>
<feature type="repeat" description="TPR" evidence="7">
    <location>
        <begin position="181"/>
        <end position="214"/>
    </location>
</feature>
<dbReference type="InterPro" id="IPR011990">
    <property type="entry name" value="TPR-like_helical_dom_sf"/>
</dbReference>
<dbReference type="SUPFAM" id="SSF55874">
    <property type="entry name" value="ATPase domain of HSP90 chaperone/DNA topoisomerase II/histidine kinase"/>
    <property type="match status" value="1"/>
</dbReference>
<dbReference type="InterPro" id="IPR003594">
    <property type="entry name" value="HATPase_dom"/>
</dbReference>
<evidence type="ECO:0000313" key="11">
    <source>
        <dbReference type="EMBL" id="WKK75074.2"/>
    </source>
</evidence>
<keyword evidence="6" id="KW-0902">Two-component regulatory system</keyword>
<sequence length="684" mass="78513">MKAIKILFFLLLSYSSISAQGSTKDKNELLLLKHYENEDFNKVVKIADSLLQLENLPKRARIYQIKADALYFLNDVNASLESYLLAIEHLAEAEIDTVYLIENYSHAGFCYLYLGQYVEALPYYEKALKISRSANDSTEISTQLSHLGNIHTHLNNFELAEEYFQRSYEINFKLQDSVALAYDLVDLGSLFFRMGEFKKAVIYYKNGLKVEKTRADNHNTLILRLGKLADAYMETGAIDSAVFFIEKATRQAISINDSLSLHKNWLVKGKILLKQERFDSARELGYRLQQYFESETINQYDVEALMIVAKANYLMGNTNDAIRHLTEVIGRLKTKDHKAALSEIYQLRSEIFETIGQNKKAIEDLRLYLSYTDSLNLEKRQNTILSLSKIYDTRSKEQKIELLENKTALQKVQAENERRFRLILILAVSFLLALAILFYVRYREKQKNATLLTDKNTALRELNTTKDKLFAIISHDLRNPVSAFRNMTEALVENQSHLDKAKISHYLKKMQTNAAEVETQLNDLLAWASKEIGKERLELQDLAVEPMIEQVFRLLSPLAENKSIRLEYKLEDDFVIHTHPELFKTVIRNLINNAIKFTEEGGEVNLYATRKNGAIIFTIHDNGIGIGKEQQGILFSDEKMKANENSGMGMGLSLTKDIMDRLKGEILVESKENVGTTFTLKFVA</sequence>
<keyword evidence="8" id="KW-1133">Transmembrane helix</keyword>
<dbReference type="SMART" id="SM00028">
    <property type="entry name" value="TPR"/>
    <property type="match status" value="6"/>
</dbReference>
<dbReference type="RefSeq" id="WP_308347045.1">
    <property type="nucleotide sequence ID" value="NZ_CP129971.1"/>
</dbReference>
<dbReference type="InterPro" id="IPR004358">
    <property type="entry name" value="Sig_transdc_His_kin-like_C"/>
</dbReference>
<dbReference type="PRINTS" id="PR00344">
    <property type="entry name" value="BCTRLSENSOR"/>
</dbReference>
<dbReference type="EC" id="2.7.13.3" evidence="2"/>
<dbReference type="InterPro" id="IPR019734">
    <property type="entry name" value="TPR_rpt"/>
</dbReference>
<evidence type="ECO:0000256" key="8">
    <source>
        <dbReference type="SAM" id="Phobius"/>
    </source>
</evidence>
<dbReference type="PANTHER" id="PTHR43711:SF26">
    <property type="entry name" value="SENSOR HISTIDINE KINASE RCSC"/>
    <property type="match status" value="1"/>
</dbReference>
<dbReference type="Gene3D" id="3.30.565.10">
    <property type="entry name" value="Histidine kinase-like ATPase, C-terminal domain"/>
    <property type="match status" value="1"/>
</dbReference>
<feature type="repeat" description="TPR" evidence="7">
    <location>
        <begin position="141"/>
        <end position="174"/>
    </location>
</feature>
<dbReference type="Gene3D" id="1.10.287.130">
    <property type="match status" value="1"/>
</dbReference>
<evidence type="ECO:0000256" key="2">
    <source>
        <dbReference type="ARBA" id="ARBA00012438"/>
    </source>
</evidence>
<feature type="chain" id="PRO_5041207928" description="histidine kinase" evidence="9">
    <location>
        <begin position="20"/>
        <end position="684"/>
    </location>
</feature>
<keyword evidence="7" id="KW-0802">TPR repeat</keyword>
<feature type="repeat" description="TPR" evidence="7">
    <location>
        <begin position="101"/>
        <end position="134"/>
    </location>
</feature>
<feature type="domain" description="Histidine kinase" evidence="10">
    <location>
        <begin position="472"/>
        <end position="684"/>
    </location>
</feature>
<reference evidence="11 12" key="1">
    <citation type="submission" date="2023-08" db="EMBL/GenBank/DDBJ databases">
        <title>Comparative genomics and taxonomic characterization of three novel marine species of genus Marivirga.</title>
        <authorList>
            <person name="Muhammad N."/>
            <person name="Kim S.-G."/>
        </authorList>
    </citation>
    <scope>NUCLEOTIDE SEQUENCE [LARGE SCALE GENOMIC DNA]</scope>
    <source>
        <strain evidence="11 12">BDSF4-3</strain>
    </source>
</reference>
<gene>
    <name evidence="11" type="ORF">QYS49_26135</name>
</gene>
<keyword evidence="5 11" id="KW-0418">Kinase</keyword>
<dbReference type="GO" id="GO:0000155">
    <property type="term" value="F:phosphorelay sensor kinase activity"/>
    <property type="evidence" value="ECO:0007669"/>
    <property type="project" value="InterPro"/>
</dbReference>
<evidence type="ECO:0000256" key="1">
    <source>
        <dbReference type="ARBA" id="ARBA00000085"/>
    </source>
</evidence>
<feature type="signal peptide" evidence="9">
    <location>
        <begin position="1"/>
        <end position="19"/>
    </location>
</feature>
<name>A0AA49GC56_9BACT</name>
<evidence type="ECO:0000256" key="3">
    <source>
        <dbReference type="ARBA" id="ARBA00022553"/>
    </source>
</evidence>
<keyword evidence="8" id="KW-0812">Transmembrane</keyword>
<dbReference type="InterPro" id="IPR036890">
    <property type="entry name" value="HATPase_C_sf"/>
</dbReference>
<accession>A0AA49GC56</accession>
<comment type="catalytic activity">
    <reaction evidence="1">
        <text>ATP + protein L-histidine = ADP + protein N-phospho-L-histidine.</text>
        <dbReference type="EC" id="2.7.13.3"/>
    </reaction>
</comment>
<dbReference type="InterPro" id="IPR050736">
    <property type="entry name" value="Sensor_HK_Regulatory"/>
</dbReference>
<organism evidence="11 12">
    <name type="scientific">Marivirga salinarum</name>
    <dbReference type="NCBI Taxonomy" id="3059078"/>
    <lineage>
        <taxon>Bacteria</taxon>
        <taxon>Pseudomonadati</taxon>
        <taxon>Bacteroidota</taxon>
        <taxon>Cytophagia</taxon>
        <taxon>Cytophagales</taxon>
        <taxon>Marivirgaceae</taxon>
        <taxon>Marivirga</taxon>
    </lineage>
</organism>
<evidence type="ECO:0000259" key="10">
    <source>
        <dbReference type="PROSITE" id="PS50109"/>
    </source>
</evidence>
<keyword evidence="12" id="KW-1185">Reference proteome</keyword>
<dbReference type="KEGG" id="msaa:QYS49_26135"/>